<organism evidence="10 11">
    <name type="scientific">Fusarium poae</name>
    <dbReference type="NCBI Taxonomy" id="36050"/>
    <lineage>
        <taxon>Eukaryota</taxon>
        <taxon>Fungi</taxon>
        <taxon>Dikarya</taxon>
        <taxon>Ascomycota</taxon>
        <taxon>Pezizomycotina</taxon>
        <taxon>Sordariomycetes</taxon>
        <taxon>Hypocreomycetidae</taxon>
        <taxon>Hypocreales</taxon>
        <taxon>Nectriaceae</taxon>
        <taxon>Fusarium</taxon>
    </lineage>
</organism>
<dbReference type="STRING" id="36050.A0A1B8ASD0"/>
<keyword evidence="7 9" id="KW-0030">Aminoacyl-tRNA synthetase</keyword>
<dbReference type="EC" id="6.1.1.2" evidence="2"/>
<protein>
    <recommendedName>
        <fullName evidence="2">tryptophan--tRNA ligase</fullName>
        <ecNumber evidence="2">6.1.1.2</ecNumber>
    </recommendedName>
    <alternativeName>
        <fullName evidence="8">Tryptophanyl-tRNA synthetase</fullName>
    </alternativeName>
</protein>
<dbReference type="Pfam" id="PF00579">
    <property type="entry name" value="tRNA-synt_1b"/>
    <property type="match status" value="1"/>
</dbReference>
<name>A0A1B8ASD0_FUSPO</name>
<dbReference type="InterPro" id="IPR014729">
    <property type="entry name" value="Rossmann-like_a/b/a_fold"/>
</dbReference>
<dbReference type="OMA" id="WISRKYA"/>
<dbReference type="PANTHER" id="PTHR10055">
    <property type="entry name" value="TRYPTOPHANYL-TRNA SYNTHETASE"/>
    <property type="match status" value="1"/>
</dbReference>
<dbReference type="Gene3D" id="1.10.240.10">
    <property type="entry name" value="Tyrosyl-Transfer RNA Synthetase"/>
    <property type="match status" value="1"/>
</dbReference>
<evidence type="ECO:0000256" key="3">
    <source>
        <dbReference type="ARBA" id="ARBA00022598"/>
    </source>
</evidence>
<evidence type="ECO:0000313" key="10">
    <source>
        <dbReference type="EMBL" id="OBS23254.1"/>
    </source>
</evidence>
<dbReference type="GO" id="GO:0004830">
    <property type="term" value="F:tryptophan-tRNA ligase activity"/>
    <property type="evidence" value="ECO:0007669"/>
    <property type="project" value="UniProtKB-EC"/>
</dbReference>
<proteinExistence type="inferred from homology"/>
<sequence length="370" mass="41650">MGSVDTFSLSADSAKFLNESGATAVGSDIVKRFERLTGKKPHHFLLRQIVFAHRQLDDILDAYERHEPFVIFTGRGPSSTSMHVGHALPFQLAKYLQYVFKAPTIIMLTDDSKYLFNSKYTLEDIRRYTIGNAKDILAFGFDVKLTYMFSSLENSNGLLYQCSLEFAKRITPEEVHQHTGFRYGSINIGMFNFFAKQSAGFMPGSFQDILPDVKTKGLPSLTVIGTDVDPFFWISRKYASQVGERRPSFIYTSLVPSLDPKDTGKMSASVTSSAIFLDDDVSVAEEKLRKQLSSENAGARSTMFDYLRVYQPDVEDFATLQDLGHDELVQEVVEAIKAYLLDFQGRRKEITDEVLAAFMKPRALSFSTQG</sequence>
<reference evidence="10 11" key="1">
    <citation type="submission" date="2016-06" db="EMBL/GenBank/DDBJ databases">
        <title>Living apart together: crosstalk between the core and supernumerary genomes in a fungal plant pathogen.</title>
        <authorList>
            <person name="Vanheule A."/>
            <person name="Audenaert K."/>
            <person name="Warris S."/>
            <person name="Van De Geest H."/>
            <person name="Schijlen E."/>
            <person name="Hofte M."/>
            <person name="De Saeger S."/>
            <person name="Haesaert G."/>
            <person name="Waalwijk C."/>
            <person name="Van Der Lee T."/>
        </authorList>
    </citation>
    <scope>NUCLEOTIDE SEQUENCE [LARGE SCALE GENOMIC DNA]</scope>
    <source>
        <strain evidence="10 11">2516</strain>
    </source>
</reference>
<evidence type="ECO:0000256" key="8">
    <source>
        <dbReference type="ARBA" id="ARBA00030268"/>
    </source>
</evidence>
<dbReference type="InterPro" id="IPR002306">
    <property type="entry name" value="Trp-tRNA-ligase"/>
</dbReference>
<keyword evidence="4 9" id="KW-0547">Nucleotide-binding</keyword>
<dbReference type="InterPro" id="IPR002305">
    <property type="entry name" value="aa-tRNA-synth_Ic"/>
</dbReference>
<evidence type="ECO:0000313" key="11">
    <source>
        <dbReference type="Proteomes" id="UP000091967"/>
    </source>
</evidence>
<dbReference type="AlphaFoldDB" id="A0A1B8ASD0"/>
<evidence type="ECO:0000256" key="4">
    <source>
        <dbReference type="ARBA" id="ARBA00022741"/>
    </source>
</evidence>
<dbReference type="GO" id="GO:0005737">
    <property type="term" value="C:cytoplasm"/>
    <property type="evidence" value="ECO:0007669"/>
    <property type="project" value="TreeGrafter"/>
</dbReference>
<evidence type="ECO:0000256" key="2">
    <source>
        <dbReference type="ARBA" id="ARBA00013161"/>
    </source>
</evidence>
<gene>
    <name evidence="10" type="ORF">FPOA_03807</name>
</gene>
<dbReference type="PRINTS" id="PR01039">
    <property type="entry name" value="TRNASYNTHTRP"/>
</dbReference>
<comment type="caution">
    <text evidence="10">The sequence shown here is derived from an EMBL/GenBank/DDBJ whole genome shotgun (WGS) entry which is preliminary data.</text>
</comment>
<dbReference type="OrthoDB" id="10261385at2759"/>
<evidence type="ECO:0000256" key="9">
    <source>
        <dbReference type="RuleBase" id="RU363036"/>
    </source>
</evidence>
<evidence type="ECO:0000256" key="7">
    <source>
        <dbReference type="ARBA" id="ARBA00023146"/>
    </source>
</evidence>
<dbReference type="GO" id="GO:0006436">
    <property type="term" value="P:tryptophanyl-tRNA aminoacylation"/>
    <property type="evidence" value="ECO:0007669"/>
    <property type="project" value="InterPro"/>
</dbReference>
<dbReference type="PANTHER" id="PTHR10055:SF1">
    <property type="entry name" value="TRYPTOPHAN--TRNA LIGASE, CYTOPLASMIC"/>
    <property type="match status" value="1"/>
</dbReference>
<dbReference type="Gene3D" id="3.40.50.620">
    <property type="entry name" value="HUPs"/>
    <property type="match status" value="1"/>
</dbReference>
<comment type="similarity">
    <text evidence="1 9">Belongs to the class-I aminoacyl-tRNA synthetase family.</text>
</comment>
<dbReference type="SUPFAM" id="SSF52374">
    <property type="entry name" value="Nucleotidylyl transferase"/>
    <property type="match status" value="1"/>
</dbReference>
<keyword evidence="3 9" id="KW-0436">Ligase</keyword>
<evidence type="ECO:0000256" key="5">
    <source>
        <dbReference type="ARBA" id="ARBA00022840"/>
    </source>
</evidence>
<dbReference type="Proteomes" id="UP000091967">
    <property type="component" value="Unassembled WGS sequence"/>
</dbReference>
<dbReference type="EMBL" id="LYXU01000002">
    <property type="protein sequence ID" value="OBS23254.1"/>
    <property type="molecule type" value="Genomic_DNA"/>
</dbReference>
<keyword evidence="5 9" id="KW-0067">ATP-binding</keyword>
<evidence type="ECO:0000256" key="1">
    <source>
        <dbReference type="ARBA" id="ARBA00005594"/>
    </source>
</evidence>
<keyword evidence="11" id="KW-1185">Reference proteome</keyword>
<evidence type="ECO:0000256" key="6">
    <source>
        <dbReference type="ARBA" id="ARBA00022917"/>
    </source>
</evidence>
<keyword evidence="6 9" id="KW-0648">Protein biosynthesis</keyword>
<accession>A0A1B8ASD0</accession>
<dbReference type="GO" id="GO:0005524">
    <property type="term" value="F:ATP binding"/>
    <property type="evidence" value="ECO:0007669"/>
    <property type="project" value="UniProtKB-KW"/>
</dbReference>